<evidence type="ECO:0000313" key="1">
    <source>
        <dbReference type="EMBL" id="GEB57262.1"/>
    </source>
</evidence>
<gene>
    <name evidence="1" type="ORF">SGA01_28670</name>
</gene>
<comment type="caution">
    <text evidence="1">The sequence shown here is derived from an EMBL/GenBank/DDBJ whole genome shotgun (WGS) entry which is preliminary data.</text>
</comment>
<dbReference type="EMBL" id="BJMN01000016">
    <property type="protein sequence ID" value="GEB57262.1"/>
    <property type="molecule type" value="Genomic_DNA"/>
</dbReference>
<dbReference type="Proteomes" id="UP000315226">
    <property type="component" value="Unassembled WGS sequence"/>
</dbReference>
<organism evidence="1 2">
    <name type="scientific">Streptomyces gardneri</name>
    <dbReference type="NCBI Taxonomy" id="66892"/>
    <lineage>
        <taxon>Bacteria</taxon>
        <taxon>Bacillati</taxon>
        <taxon>Actinomycetota</taxon>
        <taxon>Actinomycetes</taxon>
        <taxon>Kitasatosporales</taxon>
        <taxon>Streptomycetaceae</taxon>
        <taxon>Streptomyces</taxon>
    </lineage>
</organism>
<protein>
    <submittedName>
        <fullName evidence="1">Uncharacterized protein</fullName>
    </submittedName>
</protein>
<name>A0A4Y3RHV9_9ACTN</name>
<accession>A0A4Y3RHV9</accession>
<reference evidence="1 2" key="1">
    <citation type="submission" date="2019-06" db="EMBL/GenBank/DDBJ databases">
        <title>Whole genome shotgun sequence of Streptomyces gardneri NBRC 12865.</title>
        <authorList>
            <person name="Hosoyama A."/>
            <person name="Uohara A."/>
            <person name="Ohji S."/>
            <person name="Ichikawa N."/>
        </authorList>
    </citation>
    <scope>NUCLEOTIDE SEQUENCE [LARGE SCALE GENOMIC DNA]</scope>
    <source>
        <strain evidence="1 2">NBRC 12865</strain>
    </source>
</reference>
<evidence type="ECO:0000313" key="2">
    <source>
        <dbReference type="Proteomes" id="UP000315226"/>
    </source>
</evidence>
<proteinExistence type="predicted"/>
<sequence>MVAKVSAHAPGSGAMVARTAVLARESVHMYRSMEIRRRITEQLGAAVGLASLVAHVTAYSRNRAQCQPPASASFTDVMVVCAG</sequence>
<keyword evidence="2" id="KW-1185">Reference proteome</keyword>
<dbReference type="AlphaFoldDB" id="A0A4Y3RHV9"/>